<gene>
    <name evidence="1" type="ORF">AOZ06_05880</name>
</gene>
<dbReference type="Proteomes" id="UP000063699">
    <property type="component" value="Chromosome"/>
</dbReference>
<dbReference type="EMBL" id="CP012752">
    <property type="protein sequence ID" value="ALG06518.1"/>
    <property type="molecule type" value="Genomic_DNA"/>
</dbReference>
<evidence type="ECO:0000313" key="2">
    <source>
        <dbReference type="Proteomes" id="UP000063699"/>
    </source>
</evidence>
<proteinExistence type="predicted"/>
<sequence>MVGVLSSNGVAVCAWFKISGGCAIEYNTCIDEVEFTLGGRTNGFDFVATEEGLEQFIEVGTEALRALRARTAEREAAERDGVELDDLAG</sequence>
<dbReference type="STRING" id="860235.AOZ06_05880"/>
<dbReference type="AlphaFoldDB" id="A0A0N9HWU1"/>
<protein>
    <submittedName>
        <fullName evidence="1">Uncharacterized protein</fullName>
    </submittedName>
</protein>
<evidence type="ECO:0000313" key="1">
    <source>
        <dbReference type="EMBL" id="ALG06518.1"/>
    </source>
</evidence>
<organism evidence="1 2">
    <name type="scientific">Kibdelosporangium phytohabitans</name>
    <dbReference type="NCBI Taxonomy" id="860235"/>
    <lineage>
        <taxon>Bacteria</taxon>
        <taxon>Bacillati</taxon>
        <taxon>Actinomycetota</taxon>
        <taxon>Actinomycetes</taxon>
        <taxon>Pseudonocardiales</taxon>
        <taxon>Pseudonocardiaceae</taxon>
        <taxon>Kibdelosporangium</taxon>
    </lineage>
</organism>
<name>A0A0N9HWU1_9PSEU</name>
<reference evidence="1 2" key="1">
    <citation type="submission" date="2015-07" db="EMBL/GenBank/DDBJ databases">
        <title>Genome sequencing of Kibdelosporangium phytohabitans.</title>
        <authorList>
            <person name="Qin S."/>
            <person name="Xing K."/>
        </authorList>
    </citation>
    <scope>NUCLEOTIDE SEQUENCE [LARGE SCALE GENOMIC DNA]</scope>
    <source>
        <strain evidence="1 2">KLBMP1111</strain>
    </source>
</reference>
<dbReference type="KEGG" id="kphy:AOZ06_05880"/>
<keyword evidence="2" id="KW-1185">Reference proteome</keyword>
<accession>A0A0N9HWU1</accession>